<dbReference type="SMART" id="SM00088">
    <property type="entry name" value="PINT"/>
    <property type="match status" value="1"/>
</dbReference>
<comment type="similarity">
    <text evidence="1">Belongs to the proteasome subunit p55 family.</text>
</comment>
<dbReference type="InParanoid" id="E0VNS1"/>
<dbReference type="FunCoup" id="E0VNS1">
    <property type="interactions" value="1896"/>
</dbReference>
<gene>
    <name evidence="5" type="primary">8231851</name>
    <name evidence="4" type="ORF">Phum_PHUM343910</name>
</gene>
<dbReference type="InterPro" id="IPR054559">
    <property type="entry name" value="PSMD12-CSN4-like_N"/>
</dbReference>
<dbReference type="PANTHER" id="PTHR10855:SF1">
    <property type="entry name" value="26S PROTEASOME NON-ATPASE REGULATORY SUBUNIT 12"/>
    <property type="match status" value="1"/>
</dbReference>
<dbReference type="EMBL" id="DS235346">
    <property type="protein sequence ID" value="EEB15027.1"/>
    <property type="molecule type" value="Genomic_DNA"/>
</dbReference>
<dbReference type="Proteomes" id="UP000009046">
    <property type="component" value="Unassembled WGS sequence"/>
</dbReference>
<proteinExistence type="inferred from homology"/>
<dbReference type="HOGENOM" id="CLU_033860_2_0_1"/>
<dbReference type="GO" id="GO:0005737">
    <property type="term" value="C:cytoplasm"/>
    <property type="evidence" value="ECO:0007669"/>
    <property type="project" value="TreeGrafter"/>
</dbReference>
<sequence length="463" mass="53461">MSDTLLPATDIGKIVKMEVDYSATCDEKIPECQKLAKSGKIHDALDNLLSLEKQTRTGADMVSTGRVLVAIVQICFEAKNWSMLNEHITLLAKRRSQLKQAVAKMVQECCTYVDQTPSKDIKLKLIETLRSVTEGKMYVEVERARLTHKLAKMKEEEGNITEAANIIQELQVETYGSMERTEKVELILEQMRLCLAKKDYIRTQIISKKINTKFFDDEKTQELKLKYYLLMIELDQHEGSFLATCKHYRAVLSTPSIQNDPKQRHVILQNVILYLILAPYDNEQADLTHRVMEDKLIDELPAYKELLKMFINPELIQWSGLVSVYENVLKHGTDDSPPTDVFNPNTEEGQARWKELKNKVVEHNIRVMAKYYTRITLGRMAQLLDLPIEETEEFLSNLVVKKTIEAKTDRPDGIVCFTRSKDPDDILNEWSNHLNSLMQLVNKTTHLINKEEMIHKHLLSVRE</sequence>
<dbReference type="SUPFAM" id="SSF46785">
    <property type="entry name" value="Winged helix' DNA-binding domain"/>
    <property type="match status" value="1"/>
</dbReference>
<dbReference type="AlphaFoldDB" id="E0VNS1"/>
<keyword evidence="6" id="KW-1185">Reference proteome</keyword>
<reference evidence="5" key="3">
    <citation type="submission" date="2020-05" db="UniProtKB">
        <authorList>
            <consortium name="EnsemblMetazoa"/>
        </authorList>
    </citation>
    <scope>IDENTIFICATION</scope>
    <source>
        <strain evidence="5">USDA</strain>
    </source>
</reference>
<dbReference type="EMBL" id="AAZO01004003">
    <property type="status" value="NOT_ANNOTATED_CDS"/>
    <property type="molecule type" value="Genomic_DNA"/>
</dbReference>
<dbReference type="InterPro" id="IPR036388">
    <property type="entry name" value="WH-like_DNA-bd_sf"/>
</dbReference>
<evidence type="ECO:0000313" key="6">
    <source>
        <dbReference type="Proteomes" id="UP000009046"/>
    </source>
</evidence>
<dbReference type="STRING" id="121224.E0VNS1"/>
<protein>
    <submittedName>
        <fullName evidence="4">26S proteasome non-ATPase regulatory subunit, putative</fullName>
    </submittedName>
</protein>
<dbReference type="InterPro" id="IPR000717">
    <property type="entry name" value="PCI_dom"/>
</dbReference>
<dbReference type="Pfam" id="PF18098">
    <property type="entry name" value="RPN5_C"/>
    <property type="match status" value="1"/>
</dbReference>
<evidence type="ECO:0000313" key="4">
    <source>
        <dbReference type="EMBL" id="EEB15027.1"/>
    </source>
</evidence>
<dbReference type="KEGG" id="phu:Phum_PHUM343910"/>
<dbReference type="RefSeq" id="XP_002427765.1">
    <property type="nucleotide sequence ID" value="XM_002427720.1"/>
</dbReference>
<dbReference type="GeneID" id="8231851"/>
<accession>E0VNS1</accession>
<dbReference type="GO" id="GO:0005634">
    <property type="term" value="C:nucleus"/>
    <property type="evidence" value="ECO:0007669"/>
    <property type="project" value="UniProtKB-ARBA"/>
</dbReference>
<dbReference type="GO" id="GO:0008541">
    <property type="term" value="C:proteasome regulatory particle, lid subcomplex"/>
    <property type="evidence" value="ECO:0007669"/>
    <property type="project" value="TreeGrafter"/>
</dbReference>
<dbReference type="PROSITE" id="PS50250">
    <property type="entry name" value="PCI"/>
    <property type="match status" value="1"/>
</dbReference>
<dbReference type="InterPro" id="IPR040134">
    <property type="entry name" value="PSMD12/CSN4"/>
</dbReference>
<reference evidence="4" key="1">
    <citation type="submission" date="2007-04" db="EMBL/GenBank/DDBJ databases">
        <title>Annotation of Pediculus humanus corporis strain USDA.</title>
        <authorList>
            <person name="Kirkness E."/>
            <person name="Hannick L."/>
            <person name="Hass B."/>
            <person name="Bruggner R."/>
            <person name="Lawson D."/>
            <person name="Bidwell S."/>
            <person name="Joardar V."/>
            <person name="Caler E."/>
            <person name="Walenz B."/>
            <person name="Inman J."/>
            <person name="Schobel S."/>
            <person name="Galinsky K."/>
            <person name="Amedeo P."/>
            <person name="Strausberg R."/>
        </authorList>
    </citation>
    <scope>NUCLEOTIDE SEQUENCE</scope>
    <source>
        <strain evidence="4">USDA</strain>
    </source>
</reference>
<dbReference type="OMA" id="AENEMFK"/>
<dbReference type="Gene3D" id="1.10.10.10">
    <property type="entry name" value="Winged helix-like DNA-binding domain superfamily/Winged helix DNA-binding domain"/>
    <property type="match status" value="1"/>
</dbReference>
<dbReference type="PANTHER" id="PTHR10855">
    <property type="entry name" value="26S PROTEASOME NON-ATPASE REGULATORY SUBUNIT 12/COP9 SIGNALOSOME COMPLEX SUBUNIT 4"/>
    <property type="match status" value="1"/>
</dbReference>
<dbReference type="CTD" id="8231851"/>
<dbReference type="Pfam" id="PF22241">
    <property type="entry name" value="PSMD12-CSN4_N"/>
    <property type="match status" value="1"/>
</dbReference>
<dbReference type="eggNOG" id="KOG1498">
    <property type="taxonomic scope" value="Eukaryota"/>
</dbReference>
<dbReference type="InterPro" id="IPR040896">
    <property type="entry name" value="RPN5_C"/>
</dbReference>
<dbReference type="Pfam" id="PF01399">
    <property type="entry name" value="PCI"/>
    <property type="match status" value="1"/>
</dbReference>
<evidence type="ECO:0000313" key="5">
    <source>
        <dbReference type="EnsemblMetazoa" id="PHUM343910-PA"/>
    </source>
</evidence>
<dbReference type="InterPro" id="IPR036390">
    <property type="entry name" value="WH_DNA-bd_sf"/>
</dbReference>
<evidence type="ECO:0000259" key="3">
    <source>
        <dbReference type="PROSITE" id="PS50250"/>
    </source>
</evidence>
<organism>
    <name type="scientific">Pediculus humanus subsp. corporis</name>
    <name type="common">Body louse</name>
    <dbReference type="NCBI Taxonomy" id="121224"/>
    <lineage>
        <taxon>Eukaryota</taxon>
        <taxon>Metazoa</taxon>
        <taxon>Ecdysozoa</taxon>
        <taxon>Arthropoda</taxon>
        <taxon>Hexapoda</taxon>
        <taxon>Insecta</taxon>
        <taxon>Pterygota</taxon>
        <taxon>Neoptera</taxon>
        <taxon>Paraneoptera</taxon>
        <taxon>Psocodea</taxon>
        <taxon>Troctomorpha</taxon>
        <taxon>Phthiraptera</taxon>
        <taxon>Anoplura</taxon>
        <taxon>Pediculidae</taxon>
        <taxon>Pediculus</taxon>
    </lineage>
</organism>
<dbReference type="VEuPathDB" id="VectorBase:PHUM343910"/>
<name>E0VNS1_PEDHC</name>
<evidence type="ECO:0000256" key="2">
    <source>
        <dbReference type="ARBA" id="ARBA00022942"/>
    </source>
</evidence>
<reference evidence="4" key="2">
    <citation type="submission" date="2007-04" db="EMBL/GenBank/DDBJ databases">
        <title>The genome of the human body louse.</title>
        <authorList>
            <consortium name="The Human Body Louse Genome Consortium"/>
            <person name="Kirkness E."/>
            <person name="Walenz B."/>
            <person name="Hass B."/>
            <person name="Bruggner R."/>
            <person name="Strausberg R."/>
        </authorList>
    </citation>
    <scope>NUCLEOTIDE SEQUENCE</scope>
    <source>
        <strain evidence="4">USDA</strain>
    </source>
</reference>
<evidence type="ECO:0000256" key="1">
    <source>
        <dbReference type="ARBA" id="ARBA00006397"/>
    </source>
</evidence>
<feature type="domain" description="PCI" evidence="3">
    <location>
        <begin position="243"/>
        <end position="422"/>
    </location>
</feature>
<dbReference type="EnsemblMetazoa" id="PHUM343910-RA">
    <property type="protein sequence ID" value="PHUM343910-PA"/>
    <property type="gene ID" value="PHUM343910"/>
</dbReference>
<dbReference type="FunFam" id="1.10.10.10:FF:000070">
    <property type="entry name" value="26S proteasome non-ATPase regulatory subunit 12"/>
    <property type="match status" value="1"/>
</dbReference>
<dbReference type="OrthoDB" id="268763at2759"/>
<keyword evidence="2 4" id="KW-0647">Proteasome</keyword>